<dbReference type="OrthoDB" id="9813231at2"/>
<dbReference type="InterPro" id="IPR014922">
    <property type="entry name" value="YdhG-like"/>
</dbReference>
<evidence type="ECO:0000313" key="3">
    <source>
        <dbReference type="Proteomes" id="UP000190341"/>
    </source>
</evidence>
<dbReference type="SUPFAM" id="SSF159888">
    <property type="entry name" value="YdhG-like"/>
    <property type="match status" value="1"/>
</dbReference>
<proteinExistence type="predicted"/>
<dbReference type="STRING" id="428993.SAMN06296058_1395"/>
<organism evidence="2 3">
    <name type="scientific">Pseudoxanthomonas indica</name>
    <dbReference type="NCBI Taxonomy" id="428993"/>
    <lineage>
        <taxon>Bacteria</taxon>
        <taxon>Pseudomonadati</taxon>
        <taxon>Pseudomonadota</taxon>
        <taxon>Gammaproteobacteria</taxon>
        <taxon>Lysobacterales</taxon>
        <taxon>Lysobacteraceae</taxon>
        <taxon>Pseudoxanthomonas</taxon>
    </lineage>
</organism>
<evidence type="ECO:0000313" key="2">
    <source>
        <dbReference type="EMBL" id="SKC59051.1"/>
    </source>
</evidence>
<reference evidence="2 3" key="1">
    <citation type="submission" date="2017-02" db="EMBL/GenBank/DDBJ databases">
        <authorList>
            <person name="Peterson S.W."/>
        </authorList>
    </citation>
    <scope>NUCLEOTIDE SEQUENCE [LARGE SCALE GENOMIC DNA]</scope>
    <source>
        <strain evidence="2 3">P15</strain>
    </source>
</reference>
<accession>A0A1T5K601</accession>
<evidence type="ECO:0000259" key="1">
    <source>
        <dbReference type="Pfam" id="PF08818"/>
    </source>
</evidence>
<sequence length="149" mass="16587">MVQSKATTVEQYLAELPADRREVIASVRALVNQHLPAGYQEAIRWGMISWEVPLARLPDTYNGQPLAFAALAAQKNYYALYLSCVDADSQTEQLLRNAYAEAGRKLDFGKSCLRFKQRADLLDAVVGQVIAATPVDAHIAHYQASRVRH</sequence>
<feature type="domain" description="YdhG-like" evidence="1">
    <location>
        <begin position="20"/>
        <end position="132"/>
    </location>
</feature>
<dbReference type="Proteomes" id="UP000190341">
    <property type="component" value="Unassembled WGS sequence"/>
</dbReference>
<dbReference type="AlphaFoldDB" id="A0A1T5K601"/>
<keyword evidence="3" id="KW-1185">Reference proteome</keyword>
<gene>
    <name evidence="2" type="ORF">SAMN06296058_1395</name>
</gene>
<dbReference type="Gene3D" id="3.90.1150.200">
    <property type="match status" value="1"/>
</dbReference>
<dbReference type="EMBL" id="FUZV01000001">
    <property type="protein sequence ID" value="SKC59051.1"/>
    <property type="molecule type" value="Genomic_DNA"/>
</dbReference>
<dbReference type="RefSeq" id="WP_079723702.1">
    <property type="nucleotide sequence ID" value="NZ_BMCL01000002.1"/>
</dbReference>
<protein>
    <recommendedName>
        <fullName evidence="1">YdhG-like domain-containing protein</fullName>
    </recommendedName>
</protein>
<dbReference type="Pfam" id="PF08818">
    <property type="entry name" value="DUF1801"/>
    <property type="match status" value="1"/>
</dbReference>
<name>A0A1T5K601_9GAMM</name>